<comment type="caution">
    <text evidence="1">The sequence shown here is derived from an EMBL/GenBank/DDBJ whole genome shotgun (WGS) entry which is preliminary data.</text>
</comment>
<dbReference type="AlphaFoldDB" id="A0A645GK05"/>
<name>A0A645GK05_9ZZZZ</name>
<reference evidence="1" key="1">
    <citation type="submission" date="2019-08" db="EMBL/GenBank/DDBJ databases">
        <authorList>
            <person name="Kucharzyk K."/>
            <person name="Murdoch R.W."/>
            <person name="Higgins S."/>
            <person name="Loffler F."/>
        </authorList>
    </citation>
    <scope>NUCLEOTIDE SEQUENCE</scope>
</reference>
<organism evidence="1">
    <name type="scientific">bioreactor metagenome</name>
    <dbReference type="NCBI Taxonomy" id="1076179"/>
    <lineage>
        <taxon>unclassified sequences</taxon>
        <taxon>metagenomes</taxon>
        <taxon>ecological metagenomes</taxon>
    </lineage>
</organism>
<proteinExistence type="predicted"/>
<protein>
    <submittedName>
        <fullName evidence="1">Uncharacterized protein</fullName>
    </submittedName>
</protein>
<evidence type="ECO:0000313" key="1">
    <source>
        <dbReference type="EMBL" id="MPN27045.1"/>
    </source>
</evidence>
<accession>A0A645GK05</accession>
<dbReference type="EMBL" id="VSSQ01076798">
    <property type="protein sequence ID" value="MPN27045.1"/>
    <property type="molecule type" value="Genomic_DNA"/>
</dbReference>
<sequence length="101" mass="11666">MVAFITFQPFADAICRQLGAVQEFDVSFPVIYDKFVCDIFFKHGCVRIIEMVNKCNRFQVQFFRSLDNFLDSHSDFGTAGKGSVDMQVFLHEFFNVVTLFS</sequence>
<gene>
    <name evidence="1" type="ORF">SDC9_174472</name>
</gene>